<feature type="compositionally biased region" description="Pro residues" evidence="1">
    <location>
        <begin position="56"/>
        <end position="66"/>
    </location>
</feature>
<dbReference type="AlphaFoldDB" id="A0A091DT46"/>
<evidence type="ECO:0000313" key="2">
    <source>
        <dbReference type="EMBL" id="KFO35309.1"/>
    </source>
</evidence>
<feature type="compositionally biased region" description="Polar residues" evidence="1">
    <location>
        <begin position="44"/>
        <end position="54"/>
    </location>
</feature>
<dbReference type="EMBL" id="KN121823">
    <property type="protein sequence ID" value="KFO35309.1"/>
    <property type="molecule type" value="Genomic_DNA"/>
</dbReference>
<reference evidence="2 3" key="1">
    <citation type="submission" date="2013-11" db="EMBL/GenBank/DDBJ databases">
        <title>The Damaraland mole rat (Fukomys damarensis) genome and evolution of African mole rats.</title>
        <authorList>
            <person name="Gladyshev V.N."/>
            <person name="Fang X."/>
        </authorList>
    </citation>
    <scope>NUCLEOTIDE SEQUENCE [LARGE SCALE GENOMIC DNA]</scope>
    <source>
        <tissue evidence="2">Liver</tissue>
    </source>
</reference>
<feature type="region of interest" description="Disordered" evidence="1">
    <location>
        <begin position="1"/>
        <end position="67"/>
    </location>
</feature>
<evidence type="ECO:0000313" key="3">
    <source>
        <dbReference type="Proteomes" id="UP000028990"/>
    </source>
</evidence>
<organism evidence="2 3">
    <name type="scientific">Fukomys damarensis</name>
    <name type="common">Damaraland mole rat</name>
    <name type="synonym">Cryptomys damarensis</name>
    <dbReference type="NCBI Taxonomy" id="885580"/>
    <lineage>
        <taxon>Eukaryota</taxon>
        <taxon>Metazoa</taxon>
        <taxon>Chordata</taxon>
        <taxon>Craniata</taxon>
        <taxon>Vertebrata</taxon>
        <taxon>Euteleostomi</taxon>
        <taxon>Mammalia</taxon>
        <taxon>Eutheria</taxon>
        <taxon>Euarchontoglires</taxon>
        <taxon>Glires</taxon>
        <taxon>Rodentia</taxon>
        <taxon>Hystricomorpha</taxon>
        <taxon>Bathyergidae</taxon>
        <taxon>Fukomys</taxon>
    </lineage>
</organism>
<dbReference type="Proteomes" id="UP000028990">
    <property type="component" value="Unassembled WGS sequence"/>
</dbReference>
<accession>A0A091DT46</accession>
<evidence type="ECO:0000256" key="1">
    <source>
        <dbReference type="SAM" id="MobiDB-lite"/>
    </source>
</evidence>
<gene>
    <name evidence="2" type="ORF">H920_03286</name>
</gene>
<feature type="compositionally biased region" description="Basic and acidic residues" evidence="1">
    <location>
        <begin position="15"/>
        <end position="29"/>
    </location>
</feature>
<keyword evidence="3" id="KW-1185">Reference proteome</keyword>
<sequence>MDLASNLRHSSVTRPHCDEERDNHRRPLPDPDPSGPVLRRETPDLTTVNTKSNSPCEPPQCGPPPAETRGLIVFPIYQCEQGPTLAWTGARAGPEQTEGPLVQGGHLKNDLKLGGKVVTSWIPRL</sequence>
<proteinExistence type="predicted"/>
<protein>
    <submittedName>
        <fullName evidence="2">Uncharacterized protein</fullName>
    </submittedName>
</protein>
<name>A0A091DT46_FUKDA</name>